<keyword evidence="1" id="KW-0732">Signal</keyword>
<proteinExistence type="predicted"/>
<name>A0A1H3WK50_9FLAO</name>
<dbReference type="Proteomes" id="UP000198820">
    <property type="component" value="Unassembled WGS sequence"/>
</dbReference>
<dbReference type="EMBL" id="FNQF01000002">
    <property type="protein sequence ID" value="SDZ86712.1"/>
    <property type="molecule type" value="Genomic_DNA"/>
</dbReference>
<feature type="chain" id="PRO_5011473441" evidence="1">
    <location>
        <begin position="22"/>
        <end position="419"/>
    </location>
</feature>
<keyword evidence="4" id="KW-1185">Reference proteome</keyword>
<feature type="signal peptide" evidence="1">
    <location>
        <begin position="1"/>
        <end position="21"/>
    </location>
</feature>
<dbReference type="RefSeq" id="WP_093238841.1">
    <property type="nucleotide sequence ID" value="NZ_FNQF01000002.1"/>
</dbReference>
<accession>A0A1H3WK50</accession>
<dbReference type="InterPro" id="IPR025388">
    <property type="entry name" value="Alginate_export_dom"/>
</dbReference>
<protein>
    <submittedName>
        <fullName evidence="3">Alginate export</fullName>
    </submittedName>
</protein>
<dbReference type="InterPro" id="IPR053728">
    <property type="entry name" value="Alginate_Permeability_Chnl"/>
</dbReference>
<evidence type="ECO:0000313" key="4">
    <source>
        <dbReference type="Proteomes" id="UP000198820"/>
    </source>
</evidence>
<dbReference type="AlphaFoldDB" id="A0A1H3WK50"/>
<dbReference type="Gene3D" id="2.40.160.100">
    <property type="match status" value="1"/>
</dbReference>
<dbReference type="Pfam" id="PF13372">
    <property type="entry name" value="Alginate_exp"/>
    <property type="match status" value="1"/>
</dbReference>
<dbReference type="SUPFAM" id="SSF56935">
    <property type="entry name" value="Porins"/>
    <property type="match status" value="1"/>
</dbReference>
<gene>
    <name evidence="3" type="ORF">SAMN05421540_1029</name>
</gene>
<dbReference type="STRING" id="908615.SAMN05421540_1029"/>
<evidence type="ECO:0000256" key="1">
    <source>
        <dbReference type="SAM" id="SignalP"/>
    </source>
</evidence>
<evidence type="ECO:0000313" key="3">
    <source>
        <dbReference type="EMBL" id="SDZ86712.1"/>
    </source>
</evidence>
<evidence type="ECO:0000259" key="2">
    <source>
        <dbReference type="Pfam" id="PF13372"/>
    </source>
</evidence>
<sequence>MKNINLLFSLICFVSISVSYAQLTVDAELRPRYEYRHGYKTLFSDDVDASSFVSQRTRLNIDYQSEKLRIFLSPQDIRVWGDVPQLNTKDNNGFSLHQAWAEVFIDSSFTLKVGRQEIVYDDQRMFGSVGWAQQSRSHDAAMVKFKEKNTKLHLAAAFNQERESLTGNILTLNTYKSFQYIWANQTWNNFSGSFLFLNNGMQNIEANQYIEGVSYSQTAGFHLNFKNNNLKLSSNFYYQFGEDAFKNDIKAYLVSLEAKYKTNDEFSFRLGGELQSGNDNTLINDGENNAFQPFYGTNHKFNGFMDYYYVGNHANSVGLLDLYANVNYAFQPLTNFDLTAHQFFSAAELDDDSSKDLGLEIDFVFSHQLNKDVGLKLGYSHYLESTGTQVLKNNFDGNTNNWGWVMLTVNPEIFKFSFD</sequence>
<feature type="domain" description="Alginate export" evidence="2">
    <location>
        <begin position="22"/>
        <end position="382"/>
    </location>
</feature>
<organism evidence="3 4">
    <name type="scientific">Psychroflexus halocasei</name>
    <dbReference type="NCBI Taxonomy" id="908615"/>
    <lineage>
        <taxon>Bacteria</taxon>
        <taxon>Pseudomonadati</taxon>
        <taxon>Bacteroidota</taxon>
        <taxon>Flavobacteriia</taxon>
        <taxon>Flavobacteriales</taxon>
        <taxon>Flavobacteriaceae</taxon>
        <taxon>Psychroflexus</taxon>
    </lineage>
</organism>
<reference evidence="3 4" key="1">
    <citation type="submission" date="2016-10" db="EMBL/GenBank/DDBJ databases">
        <authorList>
            <person name="de Groot N.N."/>
        </authorList>
    </citation>
    <scope>NUCLEOTIDE SEQUENCE [LARGE SCALE GENOMIC DNA]</scope>
    <source>
        <strain evidence="3 4">DSM 23581</strain>
    </source>
</reference>